<dbReference type="AlphaFoldDB" id="A0A2H3J745"/>
<dbReference type="Gene3D" id="3.20.20.70">
    <property type="entry name" value="Aldolase class I"/>
    <property type="match status" value="1"/>
</dbReference>
<dbReference type="InterPro" id="IPR013785">
    <property type="entry name" value="Aldolase_TIM"/>
</dbReference>
<protein>
    <submittedName>
        <fullName evidence="4">Inosine monophosphate dehydrogenase</fullName>
    </submittedName>
</protein>
<dbReference type="PANTHER" id="PTHR32332">
    <property type="entry name" value="2-NITROPROPANE DIOXYGENASE"/>
    <property type="match status" value="1"/>
</dbReference>
<dbReference type="SUPFAM" id="SSF51412">
    <property type="entry name" value="Inosine monophosphate dehydrogenase (IMPDH)"/>
    <property type="match status" value="1"/>
</dbReference>
<evidence type="ECO:0000256" key="2">
    <source>
        <dbReference type="ARBA" id="ARBA00022643"/>
    </source>
</evidence>
<sequence>MPVPIRTKFTSLFNVSSPIVSAPMAYATSPALVAAVINGGGVGFLAAGLEPAVKLGEAIDQARAAISDDKKHLVSMGFISWVLDKFDSENDQRLQTVLDKEVYAVWFAYGTDLGKHIARVRAYDATRNHKTLVCMTANTTEEAVRAANEWKPDLIVMQGSEAGGRGSTYSPPIQELLQAAVHAIPEDGPIVLAAGGVVRGEQVAKLLTLGASGVVIGTRFLFTNECAWTDEMKSVIIEAGAESTERSPAYDVIFPPGVWPDGIQARCVKNEVLRDFEYGLSEEERKQNIQNGRKDHLLVYAGIGVAEMSEVQSASDVFRSLHEETVTTLSDGGSHLLD</sequence>
<evidence type="ECO:0000313" key="5">
    <source>
        <dbReference type="Proteomes" id="UP000218811"/>
    </source>
</evidence>
<evidence type="ECO:0000313" key="4">
    <source>
        <dbReference type="EMBL" id="PCH37751.1"/>
    </source>
</evidence>
<accession>A0A2H3J745</accession>
<dbReference type="Proteomes" id="UP000218811">
    <property type="component" value="Unassembled WGS sequence"/>
</dbReference>
<dbReference type="OrthoDB" id="2349068at2759"/>
<dbReference type="InterPro" id="IPR004136">
    <property type="entry name" value="NMO"/>
</dbReference>
<evidence type="ECO:0000256" key="3">
    <source>
        <dbReference type="ARBA" id="ARBA00023002"/>
    </source>
</evidence>
<name>A0A2H3J745_WOLCO</name>
<keyword evidence="3" id="KW-0560">Oxidoreductase</keyword>
<keyword evidence="2" id="KW-0288">FMN</keyword>
<keyword evidence="5" id="KW-1185">Reference proteome</keyword>
<keyword evidence="1" id="KW-0285">Flavoprotein</keyword>
<organism evidence="4 5">
    <name type="scientific">Wolfiporia cocos (strain MD-104)</name>
    <name type="common">Brown rot fungus</name>
    <dbReference type="NCBI Taxonomy" id="742152"/>
    <lineage>
        <taxon>Eukaryota</taxon>
        <taxon>Fungi</taxon>
        <taxon>Dikarya</taxon>
        <taxon>Basidiomycota</taxon>
        <taxon>Agaricomycotina</taxon>
        <taxon>Agaricomycetes</taxon>
        <taxon>Polyporales</taxon>
        <taxon>Phaeolaceae</taxon>
        <taxon>Wolfiporia</taxon>
    </lineage>
</organism>
<gene>
    <name evidence="4" type="ORF">WOLCODRAFT_95762</name>
</gene>
<dbReference type="GO" id="GO:0018580">
    <property type="term" value="F:nitronate monooxygenase activity"/>
    <property type="evidence" value="ECO:0007669"/>
    <property type="project" value="InterPro"/>
</dbReference>
<dbReference type="STRING" id="742152.A0A2H3J745"/>
<dbReference type="CDD" id="cd04730">
    <property type="entry name" value="NPD_like"/>
    <property type="match status" value="1"/>
</dbReference>
<dbReference type="OMA" id="FLFTPEC"/>
<reference evidence="4 5" key="1">
    <citation type="journal article" date="2012" name="Science">
        <title>The Paleozoic origin of enzymatic lignin decomposition reconstructed from 31 fungal genomes.</title>
        <authorList>
            <person name="Floudas D."/>
            <person name="Binder M."/>
            <person name="Riley R."/>
            <person name="Barry K."/>
            <person name="Blanchette R.A."/>
            <person name="Henrissat B."/>
            <person name="Martinez A.T."/>
            <person name="Otillar R."/>
            <person name="Spatafora J.W."/>
            <person name="Yadav J.S."/>
            <person name="Aerts A."/>
            <person name="Benoit I."/>
            <person name="Boyd A."/>
            <person name="Carlson A."/>
            <person name="Copeland A."/>
            <person name="Coutinho P.M."/>
            <person name="de Vries R.P."/>
            <person name="Ferreira P."/>
            <person name="Findley K."/>
            <person name="Foster B."/>
            <person name="Gaskell J."/>
            <person name="Glotzer D."/>
            <person name="Gorecki P."/>
            <person name="Heitman J."/>
            <person name="Hesse C."/>
            <person name="Hori C."/>
            <person name="Igarashi K."/>
            <person name="Jurgens J.A."/>
            <person name="Kallen N."/>
            <person name="Kersten P."/>
            <person name="Kohler A."/>
            <person name="Kuees U."/>
            <person name="Kumar T.K.A."/>
            <person name="Kuo A."/>
            <person name="LaButti K."/>
            <person name="Larrondo L.F."/>
            <person name="Lindquist E."/>
            <person name="Ling A."/>
            <person name="Lombard V."/>
            <person name="Lucas S."/>
            <person name="Lundell T."/>
            <person name="Martin R."/>
            <person name="McLaughlin D.J."/>
            <person name="Morgenstern I."/>
            <person name="Morin E."/>
            <person name="Murat C."/>
            <person name="Nagy L.G."/>
            <person name="Nolan M."/>
            <person name="Ohm R.A."/>
            <person name="Patyshakuliyeva A."/>
            <person name="Rokas A."/>
            <person name="Ruiz-Duenas F.J."/>
            <person name="Sabat G."/>
            <person name="Salamov A."/>
            <person name="Samejima M."/>
            <person name="Schmutz J."/>
            <person name="Slot J.C."/>
            <person name="St John F."/>
            <person name="Stenlid J."/>
            <person name="Sun H."/>
            <person name="Sun S."/>
            <person name="Syed K."/>
            <person name="Tsang A."/>
            <person name="Wiebenga A."/>
            <person name="Young D."/>
            <person name="Pisabarro A."/>
            <person name="Eastwood D.C."/>
            <person name="Martin F."/>
            <person name="Cullen D."/>
            <person name="Grigoriev I.V."/>
            <person name="Hibbett D.S."/>
        </authorList>
    </citation>
    <scope>NUCLEOTIDE SEQUENCE [LARGE SCALE GENOMIC DNA]</scope>
    <source>
        <strain evidence="4 5">MD-104</strain>
    </source>
</reference>
<dbReference type="Pfam" id="PF03060">
    <property type="entry name" value="NMO"/>
    <property type="match status" value="2"/>
</dbReference>
<proteinExistence type="predicted"/>
<dbReference type="EMBL" id="KB467942">
    <property type="protein sequence ID" value="PCH37751.1"/>
    <property type="molecule type" value="Genomic_DNA"/>
</dbReference>
<evidence type="ECO:0000256" key="1">
    <source>
        <dbReference type="ARBA" id="ARBA00022630"/>
    </source>
</evidence>